<dbReference type="CDD" id="cd03801">
    <property type="entry name" value="GT4_PimA-like"/>
    <property type="match status" value="1"/>
</dbReference>
<proteinExistence type="predicted"/>
<dbReference type="Proteomes" id="UP000515804">
    <property type="component" value="Chromosome"/>
</dbReference>
<protein>
    <submittedName>
        <fullName evidence="2">Glycosyltransferase family 4 protein</fullName>
    </submittedName>
</protein>
<dbReference type="EMBL" id="CP060719">
    <property type="protein sequence ID" value="QNN69260.1"/>
    <property type="molecule type" value="Genomic_DNA"/>
</dbReference>
<gene>
    <name evidence="2" type="ORF">H9L16_11315</name>
</gene>
<reference evidence="2 3" key="1">
    <citation type="submission" date="2020-08" db="EMBL/GenBank/DDBJ databases">
        <title>Genome sequence of Thermomonas carbonis KCTC 42013T.</title>
        <authorList>
            <person name="Hyun D.-W."/>
            <person name="Bae J.-W."/>
        </authorList>
    </citation>
    <scope>NUCLEOTIDE SEQUENCE [LARGE SCALE GENOMIC DNA]</scope>
    <source>
        <strain evidence="2 3">KCTC 42013</strain>
    </source>
</reference>
<dbReference type="PANTHER" id="PTHR45947">
    <property type="entry name" value="SULFOQUINOVOSYL TRANSFERASE SQD2"/>
    <property type="match status" value="1"/>
</dbReference>
<keyword evidence="3" id="KW-1185">Reference proteome</keyword>
<organism evidence="2 3">
    <name type="scientific">Thermomonas carbonis</name>
    <dbReference type="NCBI Taxonomy" id="1463158"/>
    <lineage>
        <taxon>Bacteria</taxon>
        <taxon>Pseudomonadati</taxon>
        <taxon>Pseudomonadota</taxon>
        <taxon>Gammaproteobacteria</taxon>
        <taxon>Lysobacterales</taxon>
        <taxon>Lysobacteraceae</taxon>
        <taxon>Thermomonas</taxon>
    </lineage>
</organism>
<dbReference type="InterPro" id="IPR028098">
    <property type="entry name" value="Glyco_trans_4-like_N"/>
</dbReference>
<dbReference type="KEGG" id="tcn:H9L16_11315"/>
<evidence type="ECO:0000313" key="2">
    <source>
        <dbReference type="EMBL" id="QNN69260.1"/>
    </source>
</evidence>
<dbReference type="InterPro" id="IPR050194">
    <property type="entry name" value="Glycosyltransferase_grp1"/>
</dbReference>
<keyword evidence="2" id="KW-0808">Transferase</keyword>
<dbReference type="SUPFAM" id="SSF53756">
    <property type="entry name" value="UDP-Glycosyltransferase/glycogen phosphorylase"/>
    <property type="match status" value="1"/>
</dbReference>
<dbReference type="PANTHER" id="PTHR45947:SF3">
    <property type="entry name" value="SULFOQUINOVOSYL TRANSFERASE SQD2"/>
    <property type="match status" value="1"/>
</dbReference>
<dbReference type="AlphaFoldDB" id="A0A7G9SN35"/>
<dbReference type="Pfam" id="PF13692">
    <property type="entry name" value="Glyco_trans_1_4"/>
    <property type="match status" value="1"/>
</dbReference>
<dbReference type="RefSeq" id="WP_187551783.1">
    <property type="nucleotide sequence ID" value="NZ_BMZL01000002.1"/>
</dbReference>
<sequence>MTRILLFMQTSSTLGGVETWLDRTCSYLATRGFEPVVGLARGLANNNPARYRQQHPDLDTIEVDGRGLNRDGRVRALMRGIRKVRPAIVLPLGVVDANAAVVRCKLDGDDVRLLAHAQGNLPPMLADLRLYRDWFDRVVCPGRLTRRMLVEWGGFAPERVEHIPNGADAPIVERLPRRNDGVLRLGYVGRLSQPDKRVLDLVPLCHELIRLRVPFELDVAGDGPARTELAAGLAEFGSRVRMLGPKDQQTLYREIFPTLDVLMMTSASEAFGIVLVEAMMHGVVPVSSRYHGFHSEGLVLEGETGLAFEVGDMAGAARAVQDLHAKPDRLQALAARARLHGAGYTWERSLSQWEASLRTVAEEPVLHATTHPIAMSAGESGRLERLGVSTGMVDRLRRLRRAVLGPAVPAGGEEWPLFHRFHKAEQLAAIREELLRIDGLAERAVPEAAG</sequence>
<dbReference type="Pfam" id="PF13439">
    <property type="entry name" value="Glyco_transf_4"/>
    <property type="match status" value="1"/>
</dbReference>
<evidence type="ECO:0000259" key="1">
    <source>
        <dbReference type="Pfam" id="PF13439"/>
    </source>
</evidence>
<feature type="domain" description="Glycosyltransferase subfamily 4-like N-terminal" evidence="1">
    <location>
        <begin position="15"/>
        <end position="168"/>
    </location>
</feature>
<evidence type="ECO:0000313" key="3">
    <source>
        <dbReference type="Proteomes" id="UP000515804"/>
    </source>
</evidence>
<name>A0A7G9SN35_9GAMM</name>
<accession>A0A7G9SN35</accession>
<dbReference type="Gene3D" id="3.40.50.2000">
    <property type="entry name" value="Glycogen Phosphorylase B"/>
    <property type="match status" value="2"/>
</dbReference>
<dbReference type="GO" id="GO:0016757">
    <property type="term" value="F:glycosyltransferase activity"/>
    <property type="evidence" value="ECO:0007669"/>
    <property type="project" value="TreeGrafter"/>
</dbReference>